<evidence type="ECO:0000256" key="4">
    <source>
        <dbReference type="ARBA" id="ARBA00022989"/>
    </source>
</evidence>
<keyword evidence="5 6" id="KW-0472">Membrane</keyword>
<evidence type="ECO:0008006" key="9">
    <source>
        <dbReference type="Google" id="ProtNLM"/>
    </source>
</evidence>
<protein>
    <recommendedName>
        <fullName evidence="9">Polysaccharide biosynthesis protein C-terminal domain-containing protein</fullName>
    </recommendedName>
</protein>
<name>A0ABS1J9F5_9BACL</name>
<accession>A0ABS1J9F5</accession>
<feature type="transmembrane region" description="Helical" evidence="6">
    <location>
        <begin position="177"/>
        <end position="200"/>
    </location>
</feature>
<evidence type="ECO:0000313" key="8">
    <source>
        <dbReference type="Proteomes" id="UP000602284"/>
    </source>
</evidence>
<dbReference type="Proteomes" id="UP000602284">
    <property type="component" value="Unassembled WGS sequence"/>
</dbReference>
<evidence type="ECO:0000313" key="7">
    <source>
        <dbReference type="EMBL" id="MBL0386674.1"/>
    </source>
</evidence>
<evidence type="ECO:0000256" key="5">
    <source>
        <dbReference type="ARBA" id="ARBA00023136"/>
    </source>
</evidence>
<sequence length="508" mass="53692">MALPIRESGILSMADLVARILGLLFLSRFLTEMGLGASASFRILLPLIGVAASFGSIGVPQALTRLFAGGHGNWRTAWWSTVAAAGVSVAGLGALAWVAVWQSGHNVEGIVRVTIAAVPLLVLTCVNGSLRGILFGLGRTMAPALAQVLEIGTRLWVLTYIWPLLKSDLPTSGAQVGLYVLTTGEVAAMVFLGLALWTAARRARGRVAFLQEASPYRLRSVLRMACAPAGQALFASLGYAMELPLAEAWIAQTHGVETAKHLIADYSAVALPLLCAPMVLTDGLATALLPAESAGRGRTEREESRTLAARRASLQLRRVIGAVALIAVPATAALLVLAPVLTQTFGSSTAADLLVKLAPLTLPLYLQAPLASLLQAHGRSRSLLFAGMLGDGARLGALYFAIQSLHLTRAALPLAFAASVCVQTGLLLLGAIKLTSKRTRTRLPWRTLIHSAGAALPLTALLLLGLHGPHPFLWCLPAVAAAFLHLRWAGEVPPLPHLLRRFTEKEHP</sequence>
<feature type="transmembrane region" description="Helical" evidence="6">
    <location>
        <begin position="12"/>
        <end position="31"/>
    </location>
</feature>
<evidence type="ECO:0000256" key="6">
    <source>
        <dbReference type="SAM" id="Phobius"/>
    </source>
</evidence>
<dbReference type="InterPro" id="IPR050833">
    <property type="entry name" value="Poly_Biosynth_Transport"/>
</dbReference>
<keyword evidence="2" id="KW-1003">Cell membrane</keyword>
<evidence type="ECO:0000256" key="1">
    <source>
        <dbReference type="ARBA" id="ARBA00004651"/>
    </source>
</evidence>
<dbReference type="PANTHER" id="PTHR30250">
    <property type="entry name" value="PST FAMILY PREDICTED COLANIC ACID TRANSPORTER"/>
    <property type="match status" value="1"/>
</dbReference>
<feature type="transmembrane region" description="Helical" evidence="6">
    <location>
        <begin position="414"/>
        <end position="435"/>
    </location>
</feature>
<feature type="transmembrane region" description="Helical" evidence="6">
    <location>
        <begin position="43"/>
        <end position="64"/>
    </location>
</feature>
<keyword evidence="8" id="KW-1185">Reference proteome</keyword>
<comment type="subcellular location">
    <subcellularLocation>
        <location evidence="1">Cell membrane</location>
        <topology evidence="1">Multi-pass membrane protein</topology>
    </subcellularLocation>
</comment>
<evidence type="ECO:0000256" key="2">
    <source>
        <dbReference type="ARBA" id="ARBA00022475"/>
    </source>
</evidence>
<evidence type="ECO:0000256" key="3">
    <source>
        <dbReference type="ARBA" id="ARBA00022692"/>
    </source>
</evidence>
<keyword evidence="4 6" id="KW-1133">Transmembrane helix</keyword>
<gene>
    <name evidence="7" type="ORF">JJB07_08420</name>
</gene>
<feature type="transmembrane region" description="Helical" evidence="6">
    <location>
        <begin position="447"/>
        <end position="465"/>
    </location>
</feature>
<reference evidence="7 8" key="1">
    <citation type="submission" date="2021-01" db="EMBL/GenBank/DDBJ databases">
        <title>Tumebacillus sp. strain ITR2 16S ribosomal RNA gene Genome sequencing and assembly.</title>
        <authorList>
            <person name="Kang M."/>
        </authorList>
    </citation>
    <scope>NUCLEOTIDE SEQUENCE [LARGE SCALE GENOMIC DNA]</scope>
    <source>
        <strain evidence="7 8">ITR2</strain>
    </source>
</reference>
<dbReference type="EMBL" id="JAEQNB010000002">
    <property type="protein sequence ID" value="MBL0386674.1"/>
    <property type="molecule type" value="Genomic_DNA"/>
</dbReference>
<feature type="transmembrane region" description="Helical" evidence="6">
    <location>
        <begin position="76"/>
        <end position="98"/>
    </location>
</feature>
<proteinExistence type="predicted"/>
<dbReference type="PANTHER" id="PTHR30250:SF11">
    <property type="entry name" value="O-ANTIGEN TRANSPORTER-RELATED"/>
    <property type="match status" value="1"/>
</dbReference>
<dbReference type="RefSeq" id="WP_201633573.1">
    <property type="nucleotide sequence ID" value="NZ_JAEQNB010000002.1"/>
</dbReference>
<keyword evidence="3 6" id="KW-0812">Transmembrane</keyword>
<comment type="caution">
    <text evidence="7">The sequence shown here is derived from an EMBL/GenBank/DDBJ whole genome shotgun (WGS) entry which is preliminary data.</text>
</comment>
<organism evidence="7 8">
    <name type="scientific">Tumebacillus amylolyticus</name>
    <dbReference type="NCBI Taxonomy" id="2801339"/>
    <lineage>
        <taxon>Bacteria</taxon>
        <taxon>Bacillati</taxon>
        <taxon>Bacillota</taxon>
        <taxon>Bacilli</taxon>
        <taxon>Bacillales</taxon>
        <taxon>Alicyclobacillaceae</taxon>
        <taxon>Tumebacillus</taxon>
    </lineage>
</organism>
<feature type="transmembrane region" description="Helical" evidence="6">
    <location>
        <begin position="319"/>
        <end position="341"/>
    </location>
</feature>
<feature type="transmembrane region" description="Helical" evidence="6">
    <location>
        <begin position="110"/>
        <end position="130"/>
    </location>
</feature>